<dbReference type="InterPro" id="IPR032696">
    <property type="entry name" value="SQ_cyclase_C"/>
</dbReference>
<sequence>MSLGGLVFPKAVDAAAAADELVSGLMSRPWGTVSPSVYETGRLVSLAPWLVGHGERLGYLLASQTSDGHWGRRDGYGLVPTLSATEALLRAAGRGDPGAETLARAAERGLAWLLEWPPAGADPWLPDTPAIELIVPSLVDLVNARLDGFREPPLSHVSARGRLRPPAGLDPAPLARVRAGVAAGAELPEKILHALEVAGDAARGARSVRPTPIGTVGASPAATAAWLGDRALTDPGDMARRHLEAVARRHGGPVPVGFPVTVFERGWVLSSLARAGIPFDAPPEMVADLRAAIAPGGTAAGAGLPPDADTTSVALYALALLGVPYEPESLWAFETPTHFCTWQGEEGSSVSVNAHVLDAFGQYAAARPAAAPRYAAAVGGLGAWLCERQHAEGRWDDRWHASPYYATASCALALDAFGGPAAREAVRRAVRWTLETQREDGSWGRWDGTREETAYAVQTLLLTRTGERVEEAAARGYGYLLRAGGEAGDPPLWHDKDLYLPVSVVRAAVLAALHLAQSNRLVVERYRQV</sequence>
<comment type="caution">
    <text evidence="2">The sequence shown here is derived from an EMBL/GenBank/DDBJ whole genome shotgun (WGS) entry which is preliminary data.</text>
</comment>
<name>A0ABQ4G722_9ACTN</name>
<gene>
    <name evidence="2" type="ORF">Mco01_58740</name>
</gene>
<dbReference type="EMBL" id="BOOC01000033">
    <property type="protein sequence ID" value="GIH42874.1"/>
    <property type="molecule type" value="Genomic_DNA"/>
</dbReference>
<dbReference type="Proteomes" id="UP000603904">
    <property type="component" value="Unassembled WGS sequence"/>
</dbReference>
<dbReference type="SUPFAM" id="SSF48239">
    <property type="entry name" value="Terpenoid cyclases/Protein prenyltransferases"/>
    <property type="match status" value="1"/>
</dbReference>
<dbReference type="Gene3D" id="1.50.10.20">
    <property type="match status" value="1"/>
</dbReference>
<evidence type="ECO:0000259" key="1">
    <source>
        <dbReference type="Pfam" id="PF13243"/>
    </source>
</evidence>
<reference evidence="2 3" key="1">
    <citation type="submission" date="2021-01" db="EMBL/GenBank/DDBJ databases">
        <title>Whole genome shotgun sequence of Microbispora corallina NBRC 16416.</title>
        <authorList>
            <person name="Komaki H."/>
            <person name="Tamura T."/>
        </authorList>
    </citation>
    <scope>NUCLEOTIDE SEQUENCE [LARGE SCALE GENOMIC DNA]</scope>
    <source>
        <strain evidence="2 3">NBRC 16416</strain>
    </source>
</reference>
<accession>A0ABQ4G722</accession>
<organism evidence="2 3">
    <name type="scientific">Microbispora corallina</name>
    <dbReference type="NCBI Taxonomy" id="83302"/>
    <lineage>
        <taxon>Bacteria</taxon>
        <taxon>Bacillati</taxon>
        <taxon>Actinomycetota</taxon>
        <taxon>Actinomycetes</taxon>
        <taxon>Streptosporangiales</taxon>
        <taxon>Streptosporangiaceae</taxon>
        <taxon>Microbispora</taxon>
    </lineage>
</organism>
<dbReference type="Pfam" id="PF13243">
    <property type="entry name" value="SQHop_cyclase_C"/>
    <property type="match status" value="1"/>
</dbReference>
<protein>
    <recommendedName>
        <fullName evidence="1">Squalene cyclase C-terminal domain-containing protein</fullName>
    </recommendedName>
</protein>
<dbReference type="InterPro" id="IPR008930">
    <property type="entry name" value="Terpenoid_cyclase/PrenylTrfase"/>
</dbReference>
<dbReference type="Gene3D" id="1.50.10.160">
    <property type="match status" value="1"/>
</dbReference>
<feature type="domain" description="Squalene cyclase C-terminal" evidence="1">
    <location>
        <begin position="348"/>
        <end position="488"/>
    </location>
</feature>
<keyword evidence="3" id="KW-1185">Reference proteome</keyword>
<dbReference type="RefSeq" id="WP_239103985.1">
    <property type="nucleotide sequence ID" value="NZ_BAAAGP010000022.1"/>
</dbReference>
<dbReference type="PANTHER" id="PTHR31739:SF25">
    <property type="entry name" value="(E,E)-GERANYLLINALOOL SYNTHASE"/>
    <property type="match status" value="1"/>
</dbReference>
<evidence type="ECO:0000313" key="3">
    <source>
        <dbReference type="Proteomes" id="UP000603904"/>
    </source>
</evidence>
<dbReference type="InterPro" id="IPR050148">
    <property type="entry name" value="Terpene_synthase-like"/>
</dbReference>
<proteinExistence type="predicted"/>
<evidence type="ECO:0000313" key="2">
    <source>
        <dbReference type="EMBL" id="GIH42874.1"/>
    </source>
</evidence>
<dbReference type="PANTHER" id="PTHR31739">
    <property type="entry name" value="ENT-COPALYL DIPHOSPHATE SYNTHASE, CHLOROPLASTIC"/>
    <property type="match status" value="1"/>
</dbReference>